<keyword evidence="8 12" id="KW-1133">Transmembrane helix</keyword>
<gene>
    <name evidence="14" type="ORF">G3I74_00650</name>
</gene>
<keyword evidence="9 12" id="KW-0472">Membrane</keyword>
<dbReference type="GO" id="GO:0055085">
    <property type="term" value="P:transmembrane transport"/>
    <property type="evidence" value="ECO:0007669"/>
    <property type="project" value="InterPro"/>
</dbReference>
<dbReference type="PROSITE" id="PS50928">
    <property type="entry name" value="ABC_TM1"/>
    <property type="match status" value="1"/>
</dbReference>
<protein>
    <recommendedName>
        <fullName evidence="11">Oligopeptide transport system permease protein OppC</fullName>
    </recommendedName>
</protein>
<comment type="similarity">
    <text evidence="10">Belongs to the binding-protein-dependent transport system permease family. OppBC subfamily.</text>
</comment>
<dbReference type="Proteomes" id="UP000484885">
    <property type="component" value="Unassembled WGS sequence"/>
</dbReference>
<proteinExistence type="inferred from homology"/>
<evidence type="ECO:0000256" key="10">
    <source>
        <dbReference type="ARBA" id="ARBA00024202"/>
    </source>
</evidence>
<evidence type="ECO:0000256" key="1">
    <source>
        <dbReference type="ARBA" id="ARBA00004429"/>
    </source>
</evidence>
<dbReference type="InterPro" id="IPR050366">
    <property type="entry name" value="BP-dependent_transpt_permease"/>
</dbReference>
<evidence type="ECO:0000256" key="5">
    <source>
        <dbReference type="ARBA" id="ARBA00022692"/>
    </source>
</evidence>
<dbReference type="Gene3D" id="1.10.3720.10">
    <property type="entry name" value="MetI-like"/>
    <property type="match status" value="1"/>
</dbReference>
<dbReference type="AlphaFoldDB" id="A0A845VA93"/>
<evidence type="ECO:0000256" key="8">
    <source>
        <dbReference type="ARBA" id="ARBA00022989"/>
    </source>
</evidence>
<evidence type="ECO:0000313" key="14">
    <source>
        <dbReference type="EMBL" id="NDY94239.1"/>
    </source>
</evidence>
<comment type="subcellular location">
    <subcellularLocation>
        <location evidence="1">Cell inner membrane</location>
        <topology evidence="1">Multi-pass membrane protein</topology>
    </subcellularLocation>
    <subcellularLocation>
        <location evidence="12">Cell membrane</location>
        <topology evidence="12">Multi-pass membrane protein</topology>
    </subcellularLocation>
</comment>
<dbReference type="GO" id="GO:0015031">
    <property type="term" value="P:protein transport"/>
    <property type="evidence" value="ECO:0007669"/>
    <property type="project" value="UniProtKB-KW"/>
</dbReference>
<sequence length="301" mass="33294">MSEVTRDAFDRALDTRNVRGRSLYIDAWHRLLKNKAAVTALIVLSLMVVLVIIGPMLSNWDHEIPDWEHYSTPPSLETGHLFGTDALGRDLFVRTLIGGRISLLVGLVATLVSLIIGISYGAVAGFLGGRVDNLMMRFVDGIYAMPFMFFVIVLMVVFGRNIFLIFVAIGAINWLDMARIVRGQTLSLKNKDFVEAARASGATEFHIIRRHIIPNLLGVVIVYVTLTIPQVILVESFLSFLGLGVQEPLTSWGALVNEGAQELETAPWSLLFPACFLAATLFAFNFLGDGLRDALDPKDRF</sequence>
<dbReference type="InterPro" id="IPR000515">
    <property type="entry name" value="MetI-like"/>
</dbReference>
<keyword evidence="6" id="KW-0571">Peptide transport</keyword>
<dbReference type="InterPro" id="IPR035906">
    <property type="entry name" value="MetI-like_sf"/>
</dbReference>
<dbReference type="InterPro" id="IPR025966">
    <property type="entry name" value="OppC_N"/>
</dbReference>
<feature type="transmembrane region" description="Helical" evidence="12">
    <location>
        <begin position="138"/>
        <end position="156"/>
    </location>
</feature>
<keyword evidence="2 12" id="KW-0813">Transport</keyword>
<dbReference type="GO" id="GO:0005886">
    <property type="term" value="C:plasma membrane"/>
    <property type="evidence" value="ECO:0007669"/>
    <property type="project" value="UniProtKB-SubCell"/>
</dbReference>
<keyword evidence="4" id="KW-0997">Cell inner membrane</keyword>
<dbReference type="RefSeq" id="WP_164208984.1">
    <property type="nucleotide sequence ID" value="NZ_JAAGSC010000023.1"/>
</dbReference>
<dbReference type="PANTHER" id="PTHR43386:SF2">
    <property type="entry name" value="OLIGOPEPTIDE TRANSPORT SYSTEM PERMEASE PROTEIN OPPC"/>
    <property type="match status" value="1"/>
</dbReference>
<dbReference type="Pfam" id="PF00528">
    <property type="entry name" value="BPD_transp_1"/>
    <property type="match status" value="1"/>
</dbReference>
<keyword evidence="15" id="KW-1185">Reference proteome</keyword>
<accession>A0A845VA93</accession>
<evidence type="ECO:0000256" key="7">
    <source>
        <dbReference type="ARBA" id="ARBA00022927"/>
    </source>
</evidence>
<feature type="domain" description="ABC transmembrane type-1" evidence="13">
    <location>
        <begin position="99"/>
        <end position="288"/>
    </location>
</feature>
<comment type="caution">
    <text evidence="14">The sequence shown here is derived from an EMBL/GenBank/DDBJ whole genome shotgun (WGS) entry which is preliminary data.</text>
</comment>
<evidence type="ECO:0000256" key="4">
    <source>
        <dbReference type="ARBA" id="ARBA00022519"/>
    </source>
</evidence>
<dbReference type="EMBL" id="JAAGSC010000023">
    <property type="protein sequence ID" value="NDY94239.1"/>
    <property type="molecule type" value="Genomic_DNA"/>
</dbReference>
<dbReference type="PANTHER" id="PTHR43386">
    <property type="entry name" value="OLIGOPEPTIDE TRANSPORT SYSTEM PERMEASE PROTEIN APPC"/>
    <property type="match status" value="1"/>
</dbReference>
<evidence type="ECO:0000256" key="2">
    <source>
        <dbReference type="ARBA" id="ARBA00022448"/>
    </source>
</evidence>
<keyword evidence="3" id="KW-1003">Cell membrane</keyword>
<feature type="transmembrane region" description="Helical" evidence="12">
    <location>
        <begin position="265"/>
        <end position="288"/>
    </location>
</feature>
<evidence type="ECO:0000256" key="11">
    <source>
        <dbReference type="ARBA" id="ARBA00072251"/>
    </source>
</evidence>
<dbReference type="GO" id="GO:0015833">
    <property type="term" value="P:peptide transport"/>
    <property type="evidence" value="ECO:0007669"/>
    <property type="project" value="UniProtKB-KW"/>
</dbReference>
<evidence type="ECO:0000259" key="13">
    <source>
        <dbReference type="PROSITE" id="PS50928"/>
    </source>
</evidence>
<evidence type="ECO:0000256" key="9">
    <source>
        <dbReference type="ARBA" id="ARBA00023136"/>
    </source>
</evidence>
<evidence type="ECO:0000256" key="3">
    <source>
        <dbReference type="ARBA" id="ARBA00022475"/>
    </source>
</evidence>
<organism evidence="14 15">
    <name type="scientific">Wenzhouxiangella limi</name>
    <dbReference type="NCBI Taxonomy" id="2707351"/>
    <lineage>
        <taxon>Bacteria</taxon>
        <taxon>Pseudomonadati</taxon>
        <taxon>Pseudomonadota</taxon>
        <taxon>Gammaproteobacteria</taxon>
        <taxon>Chromatiales</taxon>
        <taxon>Wenzhouxiangellaceae</taxon>
        <taxon>Wenzhouxiangella</taxon>
    </lineage>
</organism>
<evidence type="ECO:0000256" key="6">
    <source>
        <dbReference type="ARBA" id="ARBA00022856"/>
    </source>
</evidence>
<dbReference type="Pfam" id="PF12911">
    <property type="entry name" value="OppC_N"/>
    <property type="match status" value="1"/>
</dbReference>
<reference evidence="14 15" key="1">
    <citation type="submission" date="2020-02" db="EMBL/GenBank/DDBJ databases">
        <authorList>
            <person name="Zhang X.-Y."/>
        </authorList>
    </citation>
    <scope>NUCLEOTIDE SEQUENCE [LARGE SCALE GENOMIC DNA]</scope>
    <source>
        <strain evidence="14 15">C33</strain>
    </source>
</reference>
<feature type="transmembrane region" description="Helical" evidence="12">
    <location>
        <begin position="101"/>
        <end position="126"/>
    </location>
</feature>
<name>A0A845VA93_9GAMM</name>
<feature type="transmembrane region" description="Helical" evidence="12">
    <location>
        <begin position="36"/>
        <end position="57"/>
    </location>
</feature>
<keyword evidence="7" id="KW-0653">Protein transport</keyword>
<evidence type="ECO:0000313" key="15">
    <source>
        <dbReference type="Proteomes" id="UP000484885"/>
    </source>
</evidence>
<evidence type="ECO:0000256" key="12">
    <source>
        <dbReference type="RuleBase" id="RU363032"/>
    </source>
</evidence>
<dbReference type="SUPFAM" id="SSF161098">
    <property type="entry name" value="MetI-like"/>
    <property type="match status" value="1"/>
</dbReference>
<keyword evidence="5 12" id="KW-0812">Transmembrane</keyword>
<feature type="transmembrane region" description="Helical" evidence="12">
    <location>
        <begin position="216"/>
        <end position="245"/>
    </location>
</feature>
<dbReference type="CDD" id="cd06261">
    <property type="entry name" value="TM_PBP2"/>
    <property type="match status" value="1"/>
</dbReference>